<gene>
    <name evidence="6" type="primary">mprF</name>
    <name evidence="7" type="ORF">BJL90_07880</name>
</gene>
<organism evidence="7 8">
    <name type="scientific">Clostridium formicaceticum</name>
    <dbReference type="NCBI Taxonomy" id="1497"/>
    <lineage>
        <taxon>Bacteria</taxon>
        <taxon>Bacillati</taxon>
        <taxon>Bacillota</taxon>
        <taxon>Clostridia</taxon>
        <taxon>Eubacteriales</taxon>
        <taxon>Clostridiaceae</taxon>
        <taxon>Clostridium</taxon>
    </lineage>
</organism>
<evidence type="ECO:0000256" key="3">
    <source>
        <dbReference type="ARBA" id="ARBA00022692"/>
    </source>
</evidence>
<reference evidence="7 8" key="1">
    <citation type="submission" date="2016-10" db="EMBL/GenBank/DDBJ databases">
        <title>Complete Genome Sequence of Acetogen Clostridium formicoaceticum ATCC 27076.</title>
        <authorList>
            <person name="Bao T."/>
            <person name="Cheng C."/>
            <person name="Zhao J."/>
            <person name="Yang S.-T."/>
            <person name="Wang J."/>
            <person name="Wang M."/>
        </authorList>
    </citation>
    <scope>NUCLEOTIDE SEQUENCE [LARGE SCALE GENOMIC DNA]</scope>
    <source>
        <strain evidence="7 8">ATCC 27076</strain>
    </source>
</reference>
<dbReference type="PANTHER" id="PTHR39087:SF2">
    <property type="entry name" value="UPF0104 MEMBRANE PROTEIN MJ1595"/>
    <property type="match status" value="1"/>
</dbReference>
<keyword evidence="3 6" id="KW-0812">Transmembrane</keyword>
<feature type="transmembrane region" description="Helical" evidence="6">
    <location>
        <begin position="112"/>
        <end position="139"/>
    </location>
</feature>
<dbReference type="EC" id="2.3.2.3" evidence="6"/>
<feature type="transmembrane region" description="Helical" evidence="6">
    <location>
        <begin position="33"/>
        <end position="54"/>
    </location>
</feature>
<keyword evidence="5 6" id="KW-0472">Membrane</keyword>
<comment type="catalytic activity">
    <reaction evidence="6">
        <text>L-lysyl-tRNA(Lys) + a 1,2-diacyl-sn-glycero-3-phospho-(1'-sn-glycerol) = a 1,2-diacyl-sn-glycero-3-phospho-1'-(3'-O-L-lysyl)-sn-glycerol + tRNA(Lys)</text>
        <dbReference type="Rhea" id="RHEA:10668"/>
        <dbReference type="Rhea" id="RHEA-COMP:9696"/>
        <dbReference type="Rhea" id="RHEA-COMP:9697"/>
        <dbReference type="ChEBI" id="CHEBI:64716"/>
        <dbReference type="ChEBI" id="CHEBI:75792"/>
        <dbReference type="ChEBI" id="CHEBI:78442"/>
        <dbReference type="ChEBI" id="CHEBI:78529"/>
        <dbReference type="EC" id="2.3.2.3"/>
    </reaction>
</comment>
<dbReference type="Proteomes" id="UP000177894">
    <property type="component" value="Chromosome"/>
</dbReference>
<evidence type="ECO:0000256" key="4">
    <source>
        <dbReference type="ARBA" id="ARBA00022989"/>
    </source>
</evidence>
<name>A0ABN4T459_9CLOT</name>
<feature type="transmembrane region" description="Helical" evidence="6">
    <location>
        <begin position="290"/>
        <end position="312"/>
    </location>
</feature>
<evidence type="ECO:0000256" key="1">
    <source>
        <dbReference type="ARBA" id="ARBA00004651"/>
    </source>
</evidence>
<keyword evidence="6" id="KW-0808">Transferase</keyword>
<sequence length="326" mass="36600">MKKLVLFMAGILLVGIILWQADFSQVFKVLKDFSFASLLFVCLLQLLTILLLNLQWYKISLDMGEKVFFKDFVYMNIVGTFVESITPSAKAGGEATKVYLLKNKMGFSTGKAAALVAVQKTISLLAFLFLNILSMGWFVASVKMEGLQVQIIFGSFLFLTVVLLVLILLILYPSKLLNFIRGLSIKKTWVEKLYDILVTLEATVRDMLKRKKQLLWQLTLSVVIWLLFSVKAYLIAKGLNIQLSFIGVAVITYLTYMIGMLPLLPGGVGTFEGSMVFFLLPLGITSHEGIALALILRFVTFWLVFLLSALCLGGQQLMKLQNFYSH</sequence>
<comment type="subcellular location">
    <subcellularLocation>
        <location evidence="1 6">Cell membrane</location>
        <topology evidence="1 6">Multi-pass membrane protein</topology>
    </subcellularLocation>
</comment>
<evidence type="ECO:0000313" key="7">
    <source>
        <dbReference type="EMBL" id="AOY75827.1"/>
    </source>
</evidence>
<dbReference type="InterPro" id="IPR022791">
    <property type="entry name" value="L-PG_synthase/AglD"/>
</dbReference>
<feature type="transmembrane region" description="Helical" evidence="6">
    <location>
        <begin position="214"/>
        <end position="233"/>
    </location>
</feature>
<dbReference type="NCBIfam" id="TIGR00374">
    <property type="entry name" value="flippase-like domain"/>
    <property type="match status" value="1"/>
</dbReference>
<feature type="transmembrane region" description="Helical" evidence="6">
    <location>
        <begin position="151"/>
        <end position="172"/>
    </location>
</feature>
<keyword evidence="2" id="KW-1003">Cell membrane</keyword>
<evidence type="ECO:0000256" key="5">
    <source>
        <dbReference type="ARBA" id="ARBA00023136"/>
    </source>
</evidence>
<evidence type="ECO:0000313" key="8">
    <source>
        <dbReference type="Proteomes" id="UP000177894"/>
    </source>
</evidence>
<comment type="function">
    <text evidence="6">Catalyzes the transfer of a lysyl group from L-lysyl-tRNA(Lys) to membrane-bound phosphatidylglycerol (PG), which produces lysylphosphatidylglycerol (LPG), a major component of the bacterial membrane with a positive net charge. LPG synthesis contributes to bacterial virulence as it is involved in the resistance mechanism against cationic antimicrobial peptides (CAMP) produces by the host's immune system (defensins, cathelicidins) and by the competing microorganisms.</text>
</comment>
<keyword evidence="6" id="KW-0046">Antibiotic resistance</keyword>
<evidence type="ECO:0000256" key="2">
    <source>
        <dbReference type="ARBA" id="ARBA00022475"/>
    </source>
</evidence>
<accession>A0ABN4T459</accession>
<comment type="similarity">
    <text evidence="6">Belongs to the LPG synthase family.</text>
</comment>
<dbReference type="EMBL" id="CP017603">
    <property type="protein sequence ID" value="AOY75827.1"/>
    <property type="molecule type" value="Genomic_DNA"/>
</dbReference>
<feature type="transmembrane region" description="Helical" evidence="6">
    <location>
        <begin position="239"/>
        <end position="256"/>
    </location>
</feature>
<feature type="transmembrane region" description="Helical" evidence="6">
    <location>
        <begin position="263"/>
        <end position="284"/>
    </location>
</feature>
<dbReference type="RefSeq" id="WP_070966267.1">
    <property type="nucleotide sequence ID" value="NZ_CP017603.1"/>
</dbReference>
<keyword evidence="4 6" id="KW-1133">Transmembrane helix</keyword>
<protein>
    <recommendedName>
        <fullName evidence="6">Phosphatidylglycerol lysyltransferase</fullName>
        <ecNumber evidence="6">2.3.2.3</ecNumber>
    </recommendedName>
    <alternativeName>
        <fullName evidence="6">Lysylphosphatidylglycerol synthase</fullName>
    </alternativeName>
</protein>
<proteinExistence type="inferred from homology"/>
<keyword evidence="8" id="KW-1185">Reference proteome</keyword>
<dbReference type="PANTHER" id="PTHR39087">
    <property type="entry name" value="UPF0104 MEMBRANE PROTEIN MJ1595"/>
    <property type="match status" value="1"/>
</dbReference>
<dbReference type="Pfam" id="PF03706">
    <property type="entry name" value="LPG_synthase_TM"/>
    <property type="match status" value="1"/>
</dbReference>
<keyword evidence="6" id="KW-0443">Lipid metabolism</keyword>
<evidence type="ECO:0000256" key="6">
    <source>
        <dbReference type="RuleBase" id="RU363042"/>
    </source>
</evidence>